<feature type="transmembrane region" description="Helical" evidence="4">
    <location>
        <begin position="116"/>
        <end position="139"/>
    </location>
</feature>
<dbReference type="InterPro" id="IPR020846">
    <property type="entry name" value="MFS_dom"/>
</dbReference>
<feature type="transmembrane region" description="Helical" evidence="4">
    <location>
        <begin position="145"/>
        <end position="168"/>
    </location>
</feature>
<dbReference type="Gene3D" id="1.20.1250.20">
    <property type="entry name" value="MFS general substrate transporter like domains"/>
    <property type="match status" value="2"/>
</dbReference>
<keyword evidence="7" id="KW-1185">Reference proteome</keyword>
<feature type="transmembrane region" description="Helical" evidence="4">
    <location>
        <begin position="314"/>
        <end position="332"/>
    </location>
</feature>
<comment type="caution">
    <text evidence="6">The sequence shown here is derived from an EMBL/GenBank/DDBJ whole genome shotgun (WGS) entry which is preliminary data.</text>
</comment>
<feature type="transmembrane region" description="Helical" evidence="4">
    <location>
        <begin position="338"/>
        <end position="365"/>
    </location>
</feature>
<evidence type="ECO:0000256" key="4">
    <source>
        <dbReference type="SAM" id="Phobius"/>
    </source>
</evidence>
<reference evidence="6 7" key="1">
    <citation type="submission" date="2024-04" db="EMBL/GenBank/DDBJ databases">
        <title>Phyllosticta paracitricarpa is synonymous to the EU quarantine fungus P. citricarpa based on phylogenomic analyses.</title>
        <authorList>
            <consortium name="Lawrence Berkeley National Laboratory"/>
            <person name="Van Ingen-Buijs V.A."/>
            <person name="Van Westerhoven A.C."/>
            <person name="Haridas S."/>
            <person name="Skiadas P."/>
            <person name="Martin F."/>
            <person name="Groenewald J.Z."/>
            <person name="Crous P.W."/>
            <person name="Seidl M.F."/>
        </authorList>
    </citation>
    <scope>NUCLEOTIDE SEQUENCE [LARGE SCALE GENOMIC DNA]</scope>
    <source>
        <strain evidence="6 7">CBS 123371</strain>
    </source>
</reference>
<proteinExistence type="inferred from homology"/>
<gene>
    <name evidence="6" type="ORF">IWZ03DRAFT_377772</name>
</gene>
<evidence type="ECO:0000259" key="5">
    <source>
        <dbReference type="PROSITE" id="PS50850"/>
    </source>
</evidence>
<protein>
    <submittedName>
        <fullName evidence="6">Monocarboxylate permease</fullName>
    </submittedName>
</protein>
<keyword evidence="4" id="KW-1133">Transmembrane helix</keyword>
<dbReference type="PANTHER" id="PTHR11360:SF240">
    <property type="entry name" value="MONOCARBOXYLATE TRANSPORTER (EUROFUNG)-RELATED"/>
    <property type="match status" value="1"/>
</dbReference>
<name>A0ABR1KLN1_9PEZI</name>
<feature type="domain" description="Major facilitator superfamily (MFS) profile" evidence="5">
    <location>
        <begin position="48"/>
        <end position="432"/>
    </location>
</feature>
<dbReference type="InterPro" id="IPR036259">
    <property type="entry name" value="MFS_trans_sf"/>
</dbReference>
<dbReference type="InterPro" id="IPR011701">
    <property type="entry name" value="MFS"/>
</dbReference>
<feature type="transmembrane region" description="Helical" evidence="4">
    <location>
        <begin position="408"/>
        <end position="431"/>
    </location>
</feature>
<dbReference type="Pfam" id="PF07690">
    <property type="entry name" value="MFS_1"/>
    <property type="match status" value="1"/>
</dbReference>
<dbReference type="PROSITE" id="PS50850">
    <property type="entry name" value="MFS"/>
    <property type="match status" value="1"/>
</dbReference>
<dbReference type="InterPro" id="IPR050327">
    <property type="entry name" value="Proton-linked_MCT"/>
</dbReference>
<organism evidence="6 7">
    <name type="scientific">Phyllosticta citriasiana</name>
    <dbReference type="NCBI Taxonomy" id="595635"/>
    <lineage>
        <taxon>Eukaryota</taxon>
        <taxon>Fungi</taxon>
        <taxon>Dikarya</taxon>
        <taxon>Ascomycota</taxon>
        <taxon>Pezizomycotina</taxon>
        <taxon>Dothideomycetes</taxon>
        <taxon>Dothideomycetes incertae sedis</taxon>
        <taxon>Botryosphaeriales</taxon>
        <taxon>Phyllostictaceae</taxon>
        <taxon>Phyllosticta</taxon>
    </lineage>
</organism>
<feature type="transmembrane region" description="Helical" evidence="4">
    <location>
        <begin position="46"/>
        <end position="69"/>
    </location>
</feature>
<accession>A0ABR1KLN1</accession>
<dbReference type="SUPFAM" id="SSF103473">
    <property type="entry name" value="MFS general substrate transporter"/>
    <property type="match status" value="1"/>
</dbReference>
<feature type="transmembrane region" description="Helical" evidence="4">
    <location>
        <begin position="248"/>
        <end position="271"/>
    </location>
</feature>
<comment type="subcellular location">
    <subcellularLocation>
        <location evidence="1">Membrane</location>
        <topology evidence="1">Multi-pass membrane protein</topology>
    </subcellularLocation>
</comment>
<feature type="transmembrane region" description="Helical" evidence="4">
    <location>
        <begin position="377"/>
        <end position="396"/>
    </location>
</feature>
<evidence type="ECO:0000256" key="2">
    <source>
        <dbReference type="ARBA" id="ARBA00006727"/>
    </source>
</evidence>
<keyword evidence="4" id="KW-0812">Transmembrane</keyword>
<evidence type="ECO:0000313" key="7">
    <source>
        <dbReference type="Proteomes" id="UP001363622"/>
    </source>
</evidence>
<comment type="similarity">
    <text evidence="2">Belongs to the major facilitator superfamily. Monocarboxylate porter (TC 2.A.1.13) family.</text>
</comment>
<feature type="transmembrane region" description="Helical" evidence="4">
    <location>
        <begin position="175"/>
        <end position="194"/>
    </location>
</feature>
<dbReference type="Proteomes" id="UP001363622">
    <property type="component" value="Unassembled WGS sequence"/>
</dbReference>
<feature type="transmembrane region" description="Helical" evidence="4">
    <location>
        <begin position="206"/>
        <end position="227"/>
    </location>
</feature>
<evidence type="ECO:0000256" key="3">
    <source>
        <dbReference type="SAM" id="MobiDB-lite"/>
    </source>
</evidence>
<feature type="compositionally biased region" description="Basic and acidic residues" evidence="3">
    <location>
        <begin position="1"/>
        <end position="11"/>
    </location>
</feature>
<feature type="transmembrane region" description="Helical" evidence="4">
    <location>
        <begin position="89"/>
        <end position="109"/>
    </location>
</feature>
<keyword evidence="4" id="KW-0472">Membrane</keyword>
<dbReference type="PANTHER" id="PTHR11360">
    <property type="entry name" value="MONOCARBOXYLATE TRANSPORTER"/>
    <property type="match status" value="1"/>
</dbReference>
<sequence length="440" mass="47730">MSDDYNHHVDENTPLLHGETDSQYNDDLVKELNSERDDFPDGGRRAWSVVLGSWCAMVAAFGLLNTMGVMHAWLSSHQLKDHSYAQTGWIFSTFTFLVYFGSIQIGPLFDRFGMKYTLIPGCVGFVISLFLLSLCQVYWHYMLAWGILGGTSCCLIFTPAICCIGHWFRRRRALATSLALTAGGIGGILFPGILVNLERRIGFNNAIRVVGAICLVLCGIAVFLVKTRLPPNTKGGAGIDLLALRDKIYATTTIAIFLLELAFFIPVTYITSYALAAGLSPDLSYSLVMILNAGSVVGRALSGWLADTFGRFRTIILTSGATTLLTLLWLAARGKAALVVAYALAYGAASGSIIAVTPVCVAQICRTEDYGKRYGTTYFVVSFGTLVGIPLCGAILDTGRDGVPNFPGLILFSGAVFALGTLFFVWAMGLATKWNFKVKF</sequence>
<feature type="region of interest" description="Disordered" evidence="3">
    <location>
        <begin position="1"/>
        <end position="21"/>
    </location>
</feature>
<evidence type="ECO:0000313" key="6">
    <source>
        <dbReference type="EMBL" id="KAK7516318.1"/>
    </source>
</evidence>
<evidence type="ECO:0000256" key="1">
    <source>
        <dbReference type="ARBA" id="ARBA00004141"/>
    </source>
</evidence>
<dbReference type="EMBL" id="JBBPHU010000006">
    <property type="protein sequence ID" value="KAK7516318.1"/>
    <property type="molecule type" value="Genomic_DNA"/>
</dbReference>